<comment type="cofactor">
    <cofactor evidence="1">
        <name>Ca(2+)</name>
        <dbReference type="ChEBI" id="CHEBI:29108"/>
    </cofactor>
</comment>
<dbReference type="GO" id="GO:0030246">
    <property type="term" value="F:carbohydrate binding"/>
    <property type="evidence" value="ECO:0007669"/>
    <property type="project" value="InterPro"/>
</dbReference>
<dbReference type="Pfam" id="PF14508">
    <property type="entry name" value="GH97_N"/>
    <property type="match status" value="1"/>
</dbReference>
<evidence type="ECO:0000256" key="3">
    <source>
        <dbReference type="ARBA" id="ARBA00022801"/>
    </source>
</evidence>
<dbReference type="InterPro" id="IPR029486">
    <property type="entry name" value="GH97_N"/>
</dbReference>
<accession>A0A4V2MHG5</accession>
<proteinExistence type="predicted"/>
<gene>
    <name evidence="10" type="ORF">EZ444_23880</name>
</gene>
<keyword evidence="6" id="KW-1133">Transmembrane helix</keyword>
<dbReference type="InterPro" id="IPR017853">
    <property type="entry name" value="GH"/>
</dbReference>
<dbReference type="GO" id="GO:0016798">
    <property type="term" value="F:hydrolase activity, acting on glycosyl bonds"/>
    <property type="evidence" value="ECO:0007669"/>
    <property type="project" value="UniProtKB-KW"/>
</dbReference>
<keyword evidence="4" id="KW-0106">Calcium</keyword>
<feature type="transmembrane region" description="Helical" evidence="6">
    <location>
        <begin position="34"/>
        <end position="52"/>
    </location>
</feature>
<protein>
    <submittedName>
        <fullName evidence="10">Glycoside hydrolase family 97 protein</fullName>
    </submittedName>
</protein>
<keyword evidence="6" id="KW-0472">Membrane</keyword>
<feature type="domain" description="Glycosyl-hydrolase 97 catalytic" evidence="7">
    <location>
        <begin position="320"/>
        <end position="475"/>
    </location>
</feature>
<dbReference type="Pfam" id="PF10566">
    <property type="entry name" value="Glyco_hydro_97"/>
    <property type="match status" value="1"/>
</dbReference>
<evidence type="ECO:0000256" key="5">
    <source>
        <dbReference type="ARBA" id="ARBA00023295"/>
    </source>
</evidence>
<evidence type="ECO:0000313" key="10">
    <source>
        <dbReference type="EMBL" id="TCC86346.1"/>
    </source>
</evidence>
<evidence type="ECO:0000256" key="2">
    <source>
        <dbReference type="ARBA" id="ARBA00011245"/>
    </source>
</evidence>
<dbReference type="SUPFAM" id="SSF51445">
    <property type="entry name" value="(Trans)glycosidases"/>
    <property type="match status" value="1"/>
</dbReference>
<evidence type="ECO:0000256" key="4">
    <source>
        <dbReference type="ARBA" id="ARBA00022837"/>
    </source>
</evidence>
<keyword evidence="6" id="KW-0812">Transmembrane</keyword>
<feature type="domain" description="Glycosyl-hydrolase 97 C-terminal oligomerisation" evidence="9">
    <location>
        <begin position="575"/>
        <end position="670"/>
    </location>
</feature>
<name>A0A4V2MHG5_9SPHI</name>
<dbReference type="InterPro" id="IPR013780">
    <property type="entry name" value="Glyco_hydro_b"/>
</dbReference>
<dbReference type="Gene3D" id="3.20.20.70">
    <property type="entry name" value="Aldolase class I"/>
    <property type="match status" value="1"/>
</dbReference>
<keyword evidence="11" id="KW-1185">Reference proteome</keyword>
<dbReference type="InterPro" id="IPR052720">
    <property type="entry name" value="Glycosyl_hydrolase_97"/>
</dbReference>
<organism evidence="10 11">
    <name type="scientific">Pedobacter hiemivivus</name>
    <dbReference type="NCBI Taxonomy" id="2530454"/>
    <lineage>
        <taxon>Bacteria</taxon>
        <taxon>Pseudomonadati</taxon>
        <taxon>Bacteroidota</taxon>
        <taxon>Sphingobacteriia</taxon>
        <taxon>Sphingobacteriales</taxon>
        <taxon>Sphingobacteriaceae</taxon>
        <taxon>Pedobacter</taxon>
    </lineage>
</organism>
<evidence type="ECO:0000256" key="6">
    <source>
        <dbReference type="SAM" id="Phobius"/>
    </source>
</evidence>
<keyword evidence="3 10" id="KW-0378">Hydrolase</keyword>
<evidence type="ECO:0000259" key="9">
    <source>
        <dbReference type="Pfam" id="PF14509"/>
    </source>
</evidence>
<sequence length="672" mass="76076">MYHFLLPCLKPGQLHIMRLSSNLTYTQINHNMKIKSLFFITILSLGSLWGFAADRQLQLKSPDEKLLVNVAVNKEIVYSVLFNSKTVLLPSTISLTLDKLILGNESIVKSTKTNNNREFNELIINFENSFSLVFRAYNEGIAYRFLTDFKGGVKVISEQADFNLPGQPAAILQQTDSYTSWEGSYIKSSSVNAIANGVRATTPALFDYQDASVKVLIAESDVWDYPGMYIQKKEGKFVGEWAKYPAKTEMGSWGNFVSVVKQREDFLARTNGKRAYPWRVLIIADEDKALLNNHLIAKLAQPVLIKDIKWIKPGKAAWEWWHDAMLPGLDIPSGMDNRNTLLYNYYVHFAATHHLEYLMIDAGWSDNYDVTKINAKLDIKEVIKGAKEKNVGIFLWCVASTIMKDLDKSLDFIQSLGAVGIKVDFFDRDDQLAMQWMEQIAKAAAKRKLMVNFHGCTKPSGMEVTYPNIVNYEAVRGAESDKWDYSINPDHHLIIPFIRMLAGPMDYTPGAMRNKTKADFKPIDPGLPSGQGTRCHELAMFVIYNQTFAMLADSPVEYMKYPDIMNYLSRVPTVFDETKPLAGKIGEYAIIAKRKGQEWFVGAMTNWTERSIPMDFRFLPAGKSYTAEIYTDNEDANLNAERYDYKSVKVNSDTKLDLKMASGGGAAIYIHP</sequence>
<feature type="domain" description="Glycosyl-hydrolase 97 N-terminal" evidence="8">
    <location>
        <begin position="59"/>
        <end position="302"/>
    </location>
</feature>
<evidence type="ECO:0000259" key="8">
    <source>
        <dbReference type="Pfam" id="PF14508"/>
    </source>
</evidence>
<dbReference type="AlphaFoldDB" id="A0A4V2MHG5"/>
<evidence type="ECO:0000256" key="1">
    <source>
        <dbReference type="ARBA" id="ARBA00001913"/>
    </source>
</evidence>
<dbReference type="Gene3D" id="2.70.98.10">
    <property type="match status" value="1"/>
</dbReference>
<dbReference type="InterPro" id="IPR029483">
    <property type="entry name" value="GH97_C"/>
</dbReference>
<evidence type="ECO:0000313" key="11">
    <source>
        <dbReference type="Proteomes" id="UP000291117"/>
    </source>
</evidence>
<dbReference type="PANTHER" id="PTHR35803">
    <property type="entry name" value="GLUCAN 1,4-ALPHA-GLUCOSIDASE SUSB-RELATED"/>
    <property type="match status" value="1"/>
</dbReference>
<dbReference type="InterPro" id="IPR014718">
    <property type="entry name" value="GH-type_carb-bd"/>
</dbReference>
<keyword evidence="5" id="KW-0326">Glycosidase</keyword>
<dbReference type="Gene3D" id="2.60.40.1180">
    <property type="entry name" value="Golgi alpha-mannosidase II"/>
    <property type="match status" value="1"/>
</dbReference>
<dbReference type="InterPro" id="IPR013785">
    <property type="entry name" value="Aldolase_TIM"/>
</dbReference>
<comment type="caution">
    <text evidence="10">The sequence shown here is derived from an EMBL/GenBank/DDBJ whole genome shotgun (WGS) entry which is preliminary data.</text>
</comment>
<dbReference type="Pfam" id="PF14509">
    <property type="entry name" value="GH97_C"/>
    <property type="match status" value="1"/>
</dbReference>
<reference evidence="10 11" key="1">
    <citation type="submission" date="2019-02" db="EMBL/GenBank/DDBJ databases">
        <title>Pedobacter sp. RP-3-8 sp. nov., isolated from Arctic soil.</title>
        <authorList>
            <person name="Dahal R.H."/>
        </authorList>
    </citation>
    <scope>NUCLEOTIDE SEQUENCE [LARGE SCALE GENOMIC DNA]</scope>
    <source>
        <strain evidence="10 11">RP-3-8</strain>
    </source>
</reference>
<dbReference type="InterPro" id="IPR019563">
    <property type="entry name" value="GH97_catalytic"/>
</dbReference>
<comment type="subunit">
    <text evidence="2">Monomer.</text>
</comment>
<dbReference type="EMBL" id="SJSM01000027">
    <property type="protein sequence ID" value="TCC86346.1"/>
    <property type="molecule type" value="Genomic_DNA"/>
</dbReference>
<dbReference type="Proteomes" id="UP000291117">
    <property type="component" value="Unassembled WGS sequence"/>
</dbReference>
<dbReference type="OrthoDB" id="57532at2"/>
<evidence type="ECO:0000259" key="7">
    <source>
        <dbReference type="Pfam" id="PF10566"/>
    </source>
</evidence>
<dbReference type="PANTHER" id="PTHR35803:SF2">
    <property type="entry name" value="RETAINING ALPHA-GALACTOSIDASE"/>
    <property type="match status" value="1"/>
</dbReference>